<dbReference type="Gene3D" id="3.40.50.720">
    <property type="entry name" value="NAD(P)-binding Rossmann-like Domain"/>
    <property type="match status" value="1"/>
</dbReference>
<name>A0A854Q4Y7_CRYNE</name>
<evidence type="ECO:0000313" key="5">
    <source>
        <dbReference type="Proteomes" id="UP000199727"/>
    </source>
</evidence>
<gene>
    <name evidence="4" type="ORF">C361_06471</name>
</gene>
<comment type="similarity">
    <text evidence="1">Belongs to the NmrA-type oxidoreductase family.</text>
</comment>
<dbReference type="PANTHER" id="PTHR42748">
    <property type="entry name" value="NITROGEN METABOLITE REPRESSION PROTEIN NMRA FAMILY MEMBER"/>
    <property type="match status" value="1"/>
</dbReference>
<dbReference type="CDD" id="cd05251">
    <property type="entry name" value="NmrA_like_SDR_a"/>
    <property type="match status" value="1"/>
</dbReference>
<dbReference type="SUPFAM" id="SSF51735">
    <property type="entry name" value="NAD(P)-binding Rossmann-fold domains"/>
    <property type="match status" value="1"/>
</dbReference>
<sequence length="276" mass="30788">MSFKTIIVFGSTGKQGSATIKALNAIGSYSIIAATRDTESDKAKALAQIPNIRVVKGEIGDHAHLFKDPVHGIFFFLIGFDIGASIERAKGMLDTAVSKGVQHVIFSGVDFCGHREKGIGHPFLDAKKPVEDYLMTLPLKWTIIRPTAIMENLYMPIYKDIITTTWVETIYYKWIASKDIGKIAAEIFEHPEKFSGKALNIAGDGMTPDEHVRMWKEVTGETLNAIKPPKFPPGLDSAMKFFDANECDADIEENRKNFPWLMDLKTWLKQSSFASQ</sequence>
<feature type="domain" description="NmrA-like" evidence="3">
    <location>
        <begin position="4"/>
        <end position="226"/>
    </location>
</feature>
<keyword evidence="2" id="KW-0521">NADP</keyword>
<protein>
    <submittedName>
        <fullName evidence="4">Nucleoside-diphosphate-sugar epimerase family protein</fullName>
    </submittedName>
</protein>
<dbReference type="AlphaFoldDB" id="A0A854Q4Y7"/>
<organism evidence="4 5">
    <name type="scientific">Cryptococcus neoformans Tu259-1</name>
    <dbReference type="NCBI Taxonomy" id="1230072"/>
    <lineage>
        <taxon>Eukaryota</taxon>
        <taxon>Fungi</taxon>
        <taxon>Dikarya</taxon>
        <taxon>Basidiomycota</taxon>
        <taxon>Agaricomycotina</taxon>
        <taxon>Tremellomycetes</taxon>
        <taxon>Tremellales</taxon>
        <taxon>Cryptococcaceae</taxon>
        <taxon>Cryptococcus</taxon>
        <taxon>Cryptococcus neoformans species complex</taxon>
    </lineage>
</organism>
<evidence type="ECO:0000259" key="3">
    <source>
        <dbReference type="Pfam" id="PF05368"/>
    </source>
</evidence>
<accession>A0A854Q4Y7</accession>
<dbReference type="InterPro" id="IPR051164">
    <property type="entry name" value="NmrA-like_oxidored"/>
</dbReference>
<evidence type="ECO:0000313" key="4">
    <source>
        <dbReference type="EMBL" id="OXG11367.1"/>
    </source>
</evidence>
<evidence type="ECO:0000256" key="1">
    <source>
        <dbReference type="ARBA" id="ARBA00006328"/>
    </source>
</evidence>
<evidence type="ECO:0000256" key="2">
    <source>
        <dbReference type="ARBA" id="ARBA00022857"/>
    </source>
</evidence>
<dbReference type="InterPro" id="IPR036291">
    <property type="entry name" value="NAD(P)-bd_dom_sf"/>
</dbReference>
<proteinExistence type="inferred from homology"/>
<dbReference type="EMBL" id="AMKT01000098">
    <property type="protein sequence ID" value="OXG11367.1"/>
    <property type="molecule type" value="Genomic_DNA"/>
</dbReference>
<dbReference type="GO" id="GO:0005634">
    <property type="term" value="C:nucleus"/>
    <property type="evidence" value="ECO:0007669"/>
    <property type="project" value="TreeGrafter"/>
</dbReference>
<dbReference type="PANTHER" id="PTHR42748:SF7">
    <property type="entry name" value="NMRA LIKE REDOX SENSOR 1-RELATED"/>
    <property type="match status" value="1"/>
</dbReference>
<dbReference type="Gene3D" id="3.90.25.10">
    <property type="entry name" value="UDP-galactose 4-epimerase, domain 1"/>
    <property type="match status" value="1"/>
</dbReference>
<reference evidence="4 5" key="1">
    <citation type="submission" date="2017-06" db="EMBL/GenBank/DDBJ databases">
        <title>Global population genomics of the pathogenic fungus Cryptococcus neoformans var. grubii.</title>
        <authorList>
            <person name="Cuomo C."/>
            <person name="Litvintseva A."/>
            <person name="Chen Y."/>
            <person name="Young S."/>
            <person name="Zeng Q."/>
            <person name="Chapman S."/>
            <person name="Gujja S."/>
            <person name="Saif S."/>
            <person name="Birren B."/>
        </authorList>
    </citation>
    <scope>NUCLEOTIDE SEQUENCE [LARGE SCALE GENOMIC DNA]</scope>
    <source>
        <strain evidence="4 5">Tu259-1</strain>
    </source>
</reference>
<dbReference type="InterPro" id="IPR008030">
    <property type="entry name" value="NmrA-like"/>
</dbReference>
<comment type="caution">
    <text evidence="4">The sequence shown here is derived from an EMBL/GenBank/DDBJ whole genome shotgun (WGS) entry which is preliminary data.</text>
</comment>
<dbReference type="OrthoDB" id="9997102at2759"/>
<dbReference type="Proteomes" id="UP000199727">
    <property type="component" value="Unassembled WGS sequence"/>
</dbReference>
<dbReference type="Pfam" id="PF05368">
    <property type="entry name" value="NmrA"/>
    <property type="match status" value="1"/>
</dbReference>